<gene>
    <name evidence="1" type="ORF">CLPA_c09280</name>
    <name evidence="2" type="ORF">CP6013_02223</name>
</gene>
<dbReference type="Proteomes" id="UP000030905">
    <property type="component" value="Chromosome"/>
</dbReference>
<evidence type="ECO:0000313" key="3">
    <source>
        <dbReference type="Proteomes" id="UP000028042"/>
    </source>
</evidence>
<reference evidence="2" key="2">
    <citation type="submission" date="2015-10" db="EMBL/GenBank/DDBJ databases">
        <title>Improved Draft Genome Sequence of Clostridium pasteurianum Strain ATCC 6013 (DSM 525) Using a Hybrid Next-Generation Sequencing Approach.</title>
        <authorList>
            <person name="Pyne M.E."/>
            <person name="Utturkar S.M."/>
            <person name="Brown S.D."/>
            <person name="Moo-Young M."/>
            <person name="Chung D.A."/>
            <person name="Chou P.C."/>
        </authorList>
    </citation>
    <scope>NUCLEOTIDE SEQUENCE</scope>
    <source>
        <strain evidence="2">ATCC 6013</strain>
    </source>
</reference>
<dbReference type="AlphaFoldDB" id="A0A0H3J4Z4"/>
<protein>
    <submittedName>
        <fullName evidence="1">Uncharacterized protein</fullName>
    </submittedName>
</protein>
<evidence type="ECO:0000313" key="1">
    <source>
        <dbReference type="EMBL" id="AJA51016.1"/>
    </source>
</evidence>
<dbReference type="EMBL" id="JPGY02000001">
    <property type="protein sequence ID" value="KRU12975.1"/>
    <property type="molecule type" value="Genomic_DNA"/>
</dbReference>
<name>A0A0H3J4Z4_CLOPA</name>
<dbReference type="KEGG" id="cpae:CPAST_c09280"/>
<reference evidence="1 4" key="1">
    <citation type="journal article" date="2015" name="Genome Announc.">
        <title>Complete Genome Sequence of the Nitrogen-Fixing and Solvent-Producing Clostridium pasteurianum DSM 525.</title>
        <authorList>
            <person name="Poehlein A."/>
            <person name="Grosse-Honebrink A."/>
            <person name="Zhang Y."/>
            <person name="Minton N.P."/>
            <person name="Daniel R."/>
        </authorList>
    </citation>
    <scope>NUCLEOTIDE SEQUENCE [LARGE SCALE GENOMIC DNA]</scope>
    <source>
        <strain evidence="1">DSM 525</strain>
        <strain evidence="4">DSM 525 / ATCC 6013</strain>
    </source>
</reference>
<proteinExistence type="predicted"/>
<reference evidence="2 3" key="3">
    <citation type="journal article" name="Genome Announc.">
        <title>Improved Draft Genome Sequence of Clostridium pasteurianum Strain ATCC 6013 (DSM 525) Using a Hybrid Next-Generation Sequencing Approach.</title>
        <authorList>
            <person name="Pyne M.E."/>
            <person name="Utturkar S."/>
            <person name="Brown S.D."/>
            <person name="Moo-Young M."/>
            <person name="Chung D.A."/>
            <person name="Chou C.P."/>
        </authorList>
    </citation>
    <scope>NUCLEOTIDE SEQUENCE [LARGE SCALE GENOMIC DNA]</scope>
    <source>
        <strain evidence="2 3">ATCC 6013</strain>
    </source>
</reference>
<dbReference type="KEGG" id="cpat:CLPA_c09280"/>
<sequence length="128" mass="14753">MKKINFFIIMLLFFTVLLITSSSIKKESVSVNINKQNIKQSAEEKDVREIAFNQLNSKDKNRVFGTWKNSKLSKITLKENMGNINDKSYIGKEVYLIDIPTKSRSIPNNMIVYVSVDNHKLLGYGYVE</sequence>
<dbReference type="EMBL" id="CP009268">
    <property type="protein sequence ID" value="AJA51016.1"/>
    <property type="molecule type" value="Genomic_DNA"/>
</dbReference>
<organism evidence="1 4">
    <name type="scientific">Clostridium pasteurianum DSM 525 = ATCC 6013</name>
    <dbReference type="NCBI Taxonomy" id="1262449"/>
    <lineage>
        <taxon>Bacteria</taxon>
        <taxon>Bacillati</taxon>
        <taxon>Bacillota</taxon>
        <taxon>Clostridia</taxon>
        <taxon>Eubacteriales</taxon>
        <taxon>Clostridiaceae</taxon>
        <taxon>Clostridium</taxon>
    </lineage>
</organism>
<accession>A0A0H3J4Z4</accession>
<keyword evidence="4" id="KW-1185">Reference proteome</keyword>
<dbReference type="Proteomes" id="UP000028042">
    <property type="component" value="Unassembled WGS sequence"/>
</dbReference>
<dbReference type="PATRIC" id="fig|1262449.3.peg.4002"/>
<evidence type="ECO:0000313" key="4">
    <source>
        <dbReference type="Proteomes" id="UP000030905"/>
    </source>
</evidence>
<evidence type="ECO:0000313" key="2">
    <source>
        <dbReference type="EMBL" id="KRU12975.1"/>
    </source>
</evidence>
<dbReference type="eggNOG" id="ENOG502ZCTG">
    <property type="taxonomic scope" value="Bacteria"/>
</dbReference>
<dbReference type="RefSeq" id="WP_003448188.1">
    <property type="nucleotide sequence ID" value="NZ_JPGY02000001.1"/>
</dbReference>